<evidence type="ECO:0000256" key="4">
    <source>
        <dbReference type="SAM" id="MobiDB-lite"/>
    </source>
</evidence>
<evidence type="ECO:0000313" key="7">
    <source>
        <dbReference type="Proteomes" id="UP001165121"/>
    </source>
</evidence>
<feature type="domain" description="Ubiquitin-like protease family profile" evidence="5">
    <location>
        <begin position="485"/>
        <end position="522"/>
    </location>
</feature>
<name>A0A9W6YAU6_9STRA</name>
<evidence type="ECO:0000313" key="6">
    <source>
        <dbReference type="EMBL" id="GMF58634.1"/>
    </source>
</evidence>
<evidence type="ECO:0000256" key="1">
    <source>
        <dbReference type="ARBA" id="ARBA00005234"/>
    </source>
</evidence>
<keyword evidence="7" id="KW-1185">Reference proteome</keyword>
<reference evidence="6" key="1">
    <citation type="submission" date="2023-04" db="EMBL/GenBank/DDBJ databases">
        <title>Phytophthora fragariaefolia NBRC 109709.</title>
        <authorList>
            <person name="Ichikawa N."/>
            <person name="Sato H."/>
            <person name="Tonouchi N."/>
        </authorList>
    </citation>
    <scope>NUCLEOTIDE SEQUENCE</scope>
    <source>
        <strain evidence="6">NBRC 109709</strain>
    </source>
</reference>
<dbReference type="EMBL" id="BSXT01004697">
    <property type="protein sequence ID" value="GMF58634.1"/>
    <property type="molecule type" value="Genomic_DNA"/>
</dbReference>
<protein>
    <submittedName>
        <fullName evidence="6">Unnamed protein product</fullName>
    </submittedName>
</protein>
<proteinExistence type="inferred from homology"/>
<keyword evidence="2" id="KW-0645">Protease</keyword>
<dbReference type="GO" id="GO:0008234">
    <property type="term" value="F:cysteine-type peptidase activity"/>
    <property type="evidence" value="ECO:0007669"/>
    <property type="project" value="InterPro"/>
</dbReference>
<feature type="region of interest" description="Disordered" evidence="4">
    <location>
        <begin position="182"/>
        <end position="210"/>
    </location>
</feature>
<dbReference type="Gene3D" id="3.30.310.130">
    <property type="entry name" value="Ubiquitin-related"/>
    <property type="match status" value="1"/>
</dbReference>
<evidence type="ECO:0000259" key="5">
    <source>
        <dbReference type="Pfam" id="PF02902"/>
    </source>
</evidence>
<accession>A0A9W6YAU6</accession>
<dbReference type="GO" id="GO:0006508">
    <property type="term" value="P:proteolysis"/>
    <property type="evidence" value="ECO:0007669"/>
    <property type="project" value="UniProtKB-KW"/>
</dbReference>
<comment type="similarity">
    <text evidence="1">Belongs to the peptidase C48 family.</text>
</comment>
<organism evidence="6 7">
    <name type="scientific">Phytophthora fragariaefolia</name>
    <dbReference type="NCBI Taxonomy" id="1490495"/>
    <lineage>
        <taxon>Eukaryota</taxon>
        <taxon>Sar</taxon>
        <taxon>Stramenopiles</taxon>
        <taxon>Oomycota</taxon>
        <taxon>Peronosporomycetes</taxon>
        <taxon>Peronosporales</taxon>
        <taxon>Peronosporaceae</taxon>
        <taxon>Phytophthora</taxon>
    </lineage>
</organism>
<dbReference type="OrthoDB" id="115385at2759"/>
<dbReference type="Pfam" id="PF02902">
    <property type="entry name" value="Peptidase_C48"/>
    <property type="match status" value="1"/>
</dbReference>
<feature type="compositionally biased region" description="Polar residues" evidence="4">
    <location>
        <begin position="82"/>
        <end position="91"/>
    </location>
</feature>
<evidence type="ECO:0000256" key="3">
    <source>
        <dbReference type="ARBA" id="ARBA00022801"/>
    </source>
</evidence>
<keyword evidence="3" id="KW-0378">Hydrolase</keyword>
<dbReference type="Proteomes" id="UP001165121">
    <property type="component" value="Unassembled WGS sequence"/>
</dbReference>
<comment type="caution">
    <text evidence="6">The sequence shown here is derived from an EMBL/GenBank/DDBJ whole genome shotgun (WGS) entry which is preliminary data.</text>
</comment>
<feature type="region of interest" description="Disordered" evidence="4">
    <location>
        <begin position="222"/>
        <end position="244"/>
    </location>
</feature>
<feature type="compositionally biased region" description="Low complexity" evidence="4">
    <location>
        <begin position="182"/>
        <end position="195"/>
    </location>
</feature>
<evidence type="ECO:0000256" key="2">
    <source>
        <dbReference type="ARBA" id="ARBA00022670"/>
    </source>
</evidence>
<dbReference type="SUPFAM" id="SSF54001">
    <property type="entry name" value="Cysteine proteinases"/>
    <property type="match status" value="1"/>
</dbReference>
<dbReference type="InterPro" id="IPR003653">
    <property type="entry name" value="Peptidase_C48_C"/>
</dbReference>
<dbReference type="InterPro" id="IPR038765">
    <property type="entry name" value="Papain-like_cys_pep_sf"/>
</dbReference>
<dbReference type="AlphaFoldDB" id="A0A9W6YAU6"/>
<gene>
    <name evidence="6" type="ORF">Pfra01_002524400</name>
</gene>
<feature type="compositionally biased region" description="Low complexity" evidence="4">
    <location>
        <begin position="68"/>
        <end position="81"/>
    </location>
</feature>
<feature type="compositionally biased region" description="Low complexity" evidence="4">
    <location>
        <begin position="51"/>
        <end position="61"/>
    </location>
</feature>
<feature type="region of interest" description="Disordered" evidence="4">
    <location>
        <begin position="51"/>
        <end position="107"/>
    </location>
</feature>
<sequence>MRYKRYTDEQRHRVLGTWACQGHSGALGLGGSGYSRTFLLALWKRRQHATASDDSDSNTSDVAWTLPSGDSSLQTSDTSSQFEARSASSEGTGCDADNSGTKSLPPPLECTQFNSWESFHTYLNVYAARTFQVRYTVITEIIVLFVTDTLLTEGPSGMVTVPTEMVTVPTELVTIPTETATVPTETATVPTEQPTMEPVELDTQTPHDKSTGVDMLQLRQDGSNEDFDVEPPPQSRGRPKAKPAVVKAKRNLAILMANDASEMHNMNLSLKTVSDILSGEPTFNPAASTLKRFRQFMFDKKPKPPIAWELNKLPSAKTLIELDQWIRPFPKGMLRKCAAKVTALQKKRQLLAERDVAIEVPGVGVFSTNTLVVMRGHHHAIAVVRQLETTLSWFSTIQFGLPVESHFQIEENATITTKLKALLLLSHEVTKGCLSDDTMSTLMAKLFGPNPQVRVASPNMITVPTQGKIWTDNDALAALFLGASTEQVIIPVNCNGNHWCTIMVDLGKAKLYFYDPTESSYKIGVRAAAQIVK</sequence>